<evidence type="ECO:0000313" key="15">
    <source>
        <dbReference type="Proteomes" id="UP001328107"/>
    </source>
</evidence>
<accession>A0AAN4ZLQ2</accession>
<dbReference type="GO" id="GO:0006066">
    <property type="term" value="P:alcohol metabolic process"/>
    <property type="evidence" value="ECO:0007669"/>
    <property type="project" value="UniProtKB-ARBA"/>
</dbReference>
<dbReference type="EMBL" id="BTRK01000003">
    <property type="protein sequence ID" value="GMR40557.1"/>
    <property type="molecule type" value="Genomic_DNA"/>
</dbReference>
<dbReference type="GO" id="GO:0016241">
    <property type="term" value="P:regulation of macroautophagy"/>
    <property type="evidence" value="ECO:0007669"/>
    <property type="project" value="UniProtKB-ARBA"/>
</dbReference>
<keyword evidence="9 12" id="KW-0443">Lipid metabolism</keyword>
<evidence type="ECO:0000256" key="11">
    <source>
        <dbReference type="ARBA" id="ARBA00051345"/>
    </source>
</evidence>
<dbReference type="GO" id="GO:0010605">
    <property type="term" value="P:negative regulation of macromolecule metabolic process"/>
    <property type="evidence" value="ECO:0007669"/>
    <property type="project" value="UniProtKB-ARBA"/>
</dbReference>
<comment type="catalytic activity">
    <reaction evidence="11">
        <text>an N-acyl-1-beta-D-glucosyl-15-methylhexadecasphing-4-enine + H2O = an N-acyl-15-methylhexadecasphing-4-enine + D-glucose</text>
        <dbReference type="Rhea" id="RHEA:34755"/>
        <dbReference type="ChEBI" id="CHEBI:4167"/>
        <dbReference type="ChEBI" id="CHEBI:15377"/>
        <dbReference type="ChEBI" id="CHEBI:70815"/>
        <dbReference type="ChEBI" id="CHEBI:70846"/>
    </reaction>
    <physiologicalReaction direction="left-to-right" evidence="11">
        <dbReference type="Rhea" id="RHEA:34756"/>
    </physiologicalReaction>
</comment>
<keyword evidence="15" id="KW-1185">Reference proteome</keyword>
<dbReference type="FunFam" id="3.20.20.80:FF:000030">
    <property type="entry name" value="Lysosomal acid glucosylceramidase"/>
    <property type="match status" value="1"/>
</dbReference>
<keyword evidence="6" id="KW-0732">Signal</keyword>
<organism evidence="14 15">
    <name type="scientific">Pristionchus mayeri</name>
    <dbReference type="NCBI Taxonomy" id="1317129"/>
    <lineage>
        <taxon>Eukaryota</taxon>
        <taxon>Metazoa</taxon>
        <taxon>Ecdysozoa</taxon>
        <taxon>Nematoda</taxon>
        <taxon>Chromadorea</taxon>
        <taxon>Rhabditida</taxon>
        <taxon>Rhabditina</taxon>
        <taxon>Diplogasteromorpha</taxon>
        <taxon>Diplogasteroidea</taxon>
        <taxon>Neodiplogasteridae</taxon>
        <taxon>Pristionchus</taxon>
    </lineage>
</organism>
<reference evidence="15" key="1">
    <citation type="submission" date="2022-10" db="EMBL/GenBank/DDBJ databases">
        <title>Genome assembly of Pristionchus species.</title>
        <authorList>
            <person name="Yoshida K."/>
            <person name="Sommer R.J."/>
        </authorList>
    </citation>
    <scope>NUCLEOTIDE SEQUENCE [LARGE SCALE GENOMIC DNA]</scope>
    <source>
        <strain evidence="15">RS5460</strain>
    </source>
</reference>
<comment type="caution">
    <text evidence="14">The sequence shown here is derived from an EMBL/GenBank/DDBJ whole genome shotgun (WGS) entry which is preliminary data.</text>
</comment>
<evidence type="ECO:0000256" key="8">
    <source>
        <dbReference type="ARBA" id="ARBA00022919"/>
    </source>
</evidence>
<keyword evidence="7 12" id="KW-0378">Hydrolase</keyword>
<dbReference type="PANTHER" id="PTHR11069:SF23">
    <property type="entry name" value="LYSOSOMAL ACID GLUCOSYLCERAMIDASE"/>
    <property type="match status" value="1"/>
</dbReference>
<keyword evidence="12" id="KW-0326">Glycosidase</keyword>
<dbReference type="EC" id="3.2.1.45" evidence="5 12"/>
<dbReference type="GO" id="GO:0008202">
    <property type="term" value="P:steroid metabolic process"/>
    <property type="evidence" value="ECO:0007669"/>
    <property type="project" value="UniProtKB-ARBA"/>
</dbReference>
<sequence length="452" mass="50643">MDRMIVKQKPQPEGIVVEIDPSTLYQEIIGFGAAFTDSSGFNIRSLPKDAQDLLMKQYFGPTGTEYNLGRVPIASTDFSFSQYSYDDVEGDLELVHWALREEDYEYKIPFIKQAMELTKSTGAIKFFAAPWAPPGWMKTNGEMKGGGTLLGDPSGPYHVTWANYFVKFFEAYLSQGISFWAVSPQNEPNTGLYANYSWQTLGFTAQTESDFVRDHLGPALKASNASKDIVIFGMDDNRHLLPDWADVMFADPIASSYVAGIGVHWYEDELVNPSILSTTHDRHPEKFILATEACNGWLKVQGKGVRLGFFFRAERYAHSIIEDLNNWVAGWTDWNMALDMQGGYTWAGNAVDAPIVVDGQEFYKQPMYYSMAHFSKFLKPGARRAKVGHPKLPQGVFVLGAVMVDGKRYVTIVNKNNTEDITISILETGIDGVCTTVFLPAHSLVTVVWNKY</sequence>
<gene>
    <name evidence="14" type="ORF">PMAYCL1PPCAC_10752</name>
</gene>
<dbReference type="GO" id="GO:0016758">
    <property type="term" value="F:hexosyltransferase activity"/>
    <property type="evidence" value="ECO:0007669"/>
    <property type="project" value="UniProtKB-ARBA"/>
</dbReference>
<keyword evidence="8 12" id="KW-0746">Sphingolipid metabolism</keyword>
<dbReference type="GO" id="GO:0042391">
    <property type="term" value="P:regulation of membrane potential"/>
    <property type="evidence" value="ECO:0007669"/>
    <property type="project" value="UniProtKB-ARBA"/>
</dbReference>
<dbReference type="GO" id="GO:0005102">
    <property type="term" value="F:signaling receptor binding"/>
    <property type="evidence" value="ECO:0007669"/>
    <property type="project" value="UniProtKB-ARBA"/>
</dbReference>
<evidence type="ECO:0000259" key="13">
    <source>
        <dbReference type="Pfam" id="PF02055"/>
    </source>
</evidence>
<dbReference type="GO" id="GO:0006914">
    <property type="term" value="P:autophagy"/>
    <property type="evidence" value="ECO:0007669"/>
    <property type="project" value="UniProtKB-ARBA"/>
</dbReference>
<dbReference type="Pfam" id="PF02055">
    <property type="entry name" value="Glyco_hydro_30"/>
    <property type="match status" value="1"/>
</dbReference>
<dbReference type="PANTHER" id="PTHR11069">
    <property type="entry name" value="GLUCOSYLCERAMIDASE"/>
    <property type="match status" value="1"/>
</dbReference>
<dbReference type="GO" id="GO:0006680">
    <property type="term" value="P:glucosylceramide catabolic process"/>
    <property type="evidence" value="ECO:0007669"/>
    <property type="project" value="TreeGrafter"/>
</dbReference>
<evidence type="ECO:0000256" key="7">
    <source>
        <dbReference type="ARBA" id="ARBA00022801"/>
    </source>
</evidence>
<dbReference type="Gene3D" id="3.20.20.80">
    <property type="entry name" value="Glycosidases"/>
    <property type="match status" value="1"/>
</dbReference>
<proteinExistence type="inferred from homology"/>
<evidence type="ECO:0000313" key="14">
    <source>
        <dbReference type="EMBL" id="GMR40557.1"/>
    </source>
</evidence>
<comment type="similarity">
    <text evidence="4 12">Belongs to the glycosyl hydrolase 30 family.</text>
</comment>
<evidence type="ECO:0000256" key="5">
    <source>
        <dbReference type="ARBA" id="ARBA00012658"/>
    </source>
</evidence>
<dbReference type="GO" id="GO:0032006">
    <property type="term" value="P:regulation of TOR signaling"/>
    <property type="evidence" value="ECO:0007669"/>
    <property type="project" value="UniProtKB-ARBA"/>
</dbReference>
<name>A0AAN4ZLQ2_9BILA</name>
<dbReference type="InterPro" id="IPR033453">
    <property type="entry name" value="Glyco_hydro_30_TIM-barrel"/>
</dbReference>
<dbReference type="InterPro" id="IPR001139">
    <property type="entry name" value="Glyco_hydro_30"/>
</dbReference>
<comment type="catalytic activity">
    <reaction evidence="10">
        <text>a beta-D-glucosylceramide + H2O = an N-acyl-sphingoid base + D-glucose</text>
        <dbReference type="Rhea" id="RHEA:81447"/>
        <dbReference type="ChEBI" id="CHEBI:4167"/>
        <dbReference type="ChEBI" id="CHEBI:15377"/>
        <dbReference type="ChEBI" id="CHEBI:83264"/>
        <dbReference type="ChEBI" id="CHEBI:83273"/>
    </reaction>
    <physiologicalReaction direction="left-to-right" evidence="10">
        <dbReference type="Rhea" id="RHEA:81448"/>
    </physiologicalReaction>
</comment>
<evidence type="ECO:0000256" key="10">
    <source>
        <dbReference type="ARBA" id="ARBA00050474"/>
    </source>
</evidence>
<dbReference type="GO" id="GO:0005774">
    <property type="term" value="C:vacuolar membrane"/>
    <property type="evidence" value="ECO:0007669"/>
    <property type="project" value="UniProtKB-ARBA"/>
</dbReference>
<dbReference type="GO" id="GO:0051246">
    <property type="term" value="P:regulation of protein metabolic process"/>
    <property type="evidence" value="ECO:0007669"/>
    <property type="project" value="UniProtKB-ARBA"/>
</dbReference>
<dbReference type="AlphaFoldDB" id="A0AAN4ZLQ2"/>
<dbReference type="GO" id="GO:0005764">
    <property type="term" value="C:lysosome"/>
    <property type="evidence" value="ECO:0007669"/>
    <property type="project" value="UniProtKB-ARBA"/>
</dbReference>
<feature type="domain" description="Glycosyl hydrolase family 30 TIM-barrel" evidence="13">
    <location>
        <begin position="28"/>
        <end position="378"/>
    </location>
</feature>
<comment type="pathway">
    <text evidence="3">Sphingolipid metabolism.</text>
</comment>
<dbReference type="PRINTS" id="PR00843">
    <property type="entry name" value="GLHYDRLASE30"/>
</dbReference>
<dbReference type="GO" id="GO:0004348">
    <property type="term" value="F:glucosylceramidase activity"/>
    <property type="evidence" value="ECO:0007669"/>
    <property type="project" value="UniProtKB-EC"/>
</dbReference>
<comment type="catalytic activity">
    <reaction evidence="1">
        <text>a beta-D-glucosyl-(1&lt;-&gt;1')-N-acylsphing-4-enine + H2O = an N-acylsphing-4-enine + D-glucose</text>
        <dbReference type="Rhea" id="RHEA:13269"/>
        <dbReference type="ChEBI" id="CHEBI:4167"/>
        <dbReference type="ChEBI" id="CHEBI:15377"/>
        <dbReference type="ChEBI" id="CHEBI:22801"/>
        <dbReference type="ChEBI" id="CHEBI:52639"/>
        <dbReference type="EC" id="3.2.1.45"/>
    </reaction>
    <physiologicalReaction direction="left-to-right" evidence="1">
        <dbReference type="Rhea" id="RHEA:13270"/>
    </physiologicalReaction>
</comment>
<dbReference type="InterPro" id="IPR017853">
    <property type="entry name" value="GH"/>
</dbReference>
<evidence type="ECO:0000256" key="12">
    <source>
        <dbReference type="RuleBase" id="RU361188"/>
    </source>
</evidence>
<evidence type="ECO:0000256" key="4">
    <source>
        <dbReference type="ARBA" id="ARBA00005382"/>
    </source>
</evidence>
<dbReference type="GO" id="GO:0030163">
    <property type="term" value="P:protein catabolic process"/>
    <property type="evidence" value="ECO:0007669"/>
    <property type="project" value="UniProtKB-ARBA"/>
</dbReference>
<dbReference type="GO" id="GO:0007040">
    <property type="term" value="P:lysosome organization"/>
    <property type="evidence" value="ECO:0007669"/>
    <property type="project" value="UniProtKB-ARBA"/>
</dbReference>
<evidence type="ECO:0000256" key="3">
    <source>
        <dbReference type="ARBA" id="ARBA00004991"/>
    </source>
</evidence>
<dbReference type="SUPFAM" id="SSF51445">
    <property type="entry name" value="(Trans)glycosidases"/>
    <property type="match status" value="1"/>
</dbReference>
<dbReference type="Proteomes" id="UP001328107">
    <property type="component" value="Unassembled WGS sequence"/>
</dbReference>
<evidence type="ECO:0000256" key="6">
    <source>
        <dbReference type="ARBA" id="ARBA00022729"/>
    </source>
</evidence>
<comment type="pathway">
    <text evidence="2">Lipid metabolism; sphingolipid metabolism.</text>
</comment>
<evidence type="ECO:0000256" key="9">
    <source>
        <dbReference type="ARBA" id="ARBA00023098"/>
    </source>
</evidence>
<protein>
    <recommendedName>
        <fullName evidence="5 12">Glucosylceramidase</fullName>
        <ecNumber evidence="5 12">3.2.1.45</ecNumber>
    </recommendedName>
</protein>
<evidence type="ECO:0000256" key="2">
    <source>
        <dbReference type="ARBA" id="ARBA00004760"/>
    </source>
</evidence>
<evidence type="ECO:0000256" key="1">
    <source>
        <dbReference type="ARBA" id="ARBA00001013"/>
    </source>
</evidence>